<evidence type="ECO:0000256" key="6">
    <source>
        <dbReference type="RuleBase" id="RU003943"/>
    </source>
</evidence>
<dbReference type="GO" id="GO:0043190">
    <property type="term" value="C:ATP-binding cassette (ABC) transporter complex"/>
    <property type="evidence" value="ECO:0007669"/>
    <property type="project" value="InterPro"/>
</dbReference>
<organism evidence="8 9">
    <name type="scientific">Metallumcola ferriviriculae</name>
    <dbReference type="NCBI Taxonomy" id="3039180"/>
    <lineage>
        <taxon>Bacteria</taxon>
        <taxon>Bacillati</taxon>
        <taxon>Bacillota</taxon>
        <taxon>Clostridia</taxon>
        <taxon>Neomoorellales</taxon>
        <taxon>Desulfitibacteraceae</taxon>
        <taxon>Metallumcola</taxon>
    </lineage>
</organism>
<comment type="subcellular location">
    <subcellularLocation>
        <location evidence="6">Cell membrane</location>
        <topology evidence="6">Multi-pass membrane protein</topology>
    </subcellularLocation>
    <subcellularLocation>
        <location evidence="1">Membrane</location>
        <topology evidence="1">Multi-pass membrane protein</topology>
    </subcellularLocation>
</comment>
<dbReference type="Proteomes" id="UP001329915">
    <property type="component" value="Chromosome"/>
</dbReference>
<dbReference type="RefSeq" id="WP_366921977.1">
    <property type="nucleotide sequence ID" value="NZ_CP121694.1"/>
</dbReference>
<feature type="transmembrane region" description="Helical" evidence="7">
    <location>
        <begin position="218"/>
        <end position="238"/>
    </location>
</feature>
<dbReference type="PANTHER" id="PTHR30477:SF0">
    <property type="entry name" value="METAL TRANSPORT SYSTEM MEMBRANE PROTEIN TM_0125-RELATED"/>
    <property type="match status" value="1"/>
</dbReference>
<reference evidence="8 9" key="1">
    <citation type="submission" date="2023-04" db="EMBL/GenBank/DDBJ databases">
        <authorList>
            <person name="Hsu D."/>
        </authorList>
    </citation>
    <scope>NUCLEOTIDE SEQUENCE [LARGE SCALE GENOMIC DNA]</scope>
    <source>
        <strain evidence="8 9">MK1</strain>
    </source>
</reference>
<proteinExistence type="inferred from homology"/>
<feature type="transmembrane region" description="Helical" evidence="7">
    <location>
        <begin position="119"/>
        <end position="149"/>
    </location>
</feature>
<dbReference type="EMBL" id="CP121694">
    <property type="protein sequence ID" value="WRO22568.1"/>
    <property type="molecule type" value="Genomic_DNA"/>
</dbReference>
<evidence type="ECO:0000256" key="5">
    <source>
        <dbReference type="ARBA" id="ARBA00023136"/>
    </source>
</evidence>
<evidence type="ECO:0000256" key="1">
    <source>
        <dbReference type="ARBA" id="ARBA00004141"/>
    </source>
</evidence>
<gene>
    <name evidence="8" type="ORF">MFMK1_002403</name>
</gene>
<dbReference type="AlphaFoldDB" id="A0AAU0UMJ0"/>
<accession>A0AAU0UMJ0</accession>
<feature type="transmembrane region" description="Helical" evidence="7">
    <location>
        <begin position="12"/>
        <end position="32"/>
    </location>
</feature>
<feature type="transmembrane region" description="Helical" evidence="7">
    <location>
        <begin position="244"/>
        <end position="261"/>
    </location>
</feature>
<name>A0AAU0UMJ0_9FIRM</name>
<feature type="transmembrane region" description="Helical" evidence="7">
    <location>
        <begin position="52"/>
        <end position="73"/>
    </location>
</feature>
<protein>
    <submittedName>
        <fullName evidence="8">Metal ABC transporter permease</fullName>
    </submittedName>
</protein>
<keyword evidence="9" id="KW-1185">Reference proteome</keyword>
<dbReference type="InterPro" id="IPR037294">
    <property type="entry name" value="ABC_BtuC-like"/>
</dbReference>
<evidence type="ECO:0000256" key="2">
    <source>
        <dbReference type="ARBA" id="ARBA00008034"/>
    </source>
</evidence>
<keyword evidence="6" id="KW-0813">Transport</keyword>
<feature type="transmembrane region" description="Helical" evidence="7">
    <location>
        <begin position="186"/>
        <end position="206"/>
    </location>
</feature>
<feature type="transmembrane region" description="Helical" evidence="7">
    <location>
        <begin position="85"/>
        <end position="107"/>
    </location>
</feature>
<sequence length="279" mass="29222">MGMLQYDFMQRAFAAGGIVALVCPMIGLFLVLKRLSLVGDTLAHVSMAGVAAGLLTGFNAMLGALFFTVAAAMSIEYLRRMYQRYAELAIAIMLSAGVSLAVILIGFGSGDLSQLTAYLFGSIVAITLMDVKMIALLGLVVIILVVLLYKELFFLTYDEQGAKLAGIPANAVNFIFMAVTAATVTITMRVVGVLLISSLMVIPAAASVQVAKSFRQAVILAVVFGEVAMAVGLTASYYLAAAPGGTVIMTAVLMLIIVLLFKSGRAKLTTGAVGRDEVG</sequence>
<dbReference type="KEGG" id="dbc:MFMK1_002403"/>
<dbReference type="PANTHER" id="PTHR30477">
    <property type="entry name" value="ABC-TRANSPORTER METAL-BINDING PROTEIN"/>
    <property type="match status" value="1"/>
</dbReference>
<dbReference type="InterPro" id="IPR001626">
    <property type="entry name" value="ABC_TroCD"/>
</dbReference>
<dbReference type="GO" id="GO:0010043">
    <property type="term" value="P:response to zinc ion"/>
    <property type="evidence" value="ECO:0007669"/>
    <property type="project" value="TreeGrafter"/>
</dbReference>
<dbReference type="SUPFAM" id="SSF81345">
    <property type="entry name" value="ABC transporter involved in vitamin B12 uptake, BtuC"/>
    <property type="match status" value="1"/>
</dbReference>
<evidence type="ECO:0000256" key="3">
    <source>
        <dbReference type="ARBA" id="ARBA00022692"/>
    </source>
</evidence>
<keyword evidence="3 6" id="KW-0812">Transmembrane</keyword>
<keyword evidence="5 7" id="KW-0472">Membrane</keyword>
<dbReference type="Gene3D" id="1.10.3470.10">
    <property type="entry name" value="ABC transporter involved in vitamin B12 uptake, BtuC"/>
    <property type="match status" value="1"/>
</dbReference>
<evidence type="ECO:0000313" key="9">
    <source>
        <dbReference type="Proteomes" id="UP001329915"/>
    </source>
</evidence>
<evidence type="ECO:0000256" key="7">
    <source>
        <dbReference type="SAM" id="Phobius"/>
    </source>
</evidence>
<comment type="similarity">
    <text evidence="2 6">Belongs to the ABC-3 integral membrane protein family.</text>
</comment>
<dbReference type="GO" id="GO:0055085">
    <property type="term" value="P:transmembrane transport"/>
    <property type="evidence" value="ECO:0007669"/>
    <property type="project" value="InterPro"/>
</dbReference>
<feature type="transmembrane region" description="Helical" evidence="7">
    <location>
        <begin position="161"/>
        <end position="180"/>
    </location>
</feature>
<dbReference type="Pfam" id="PF00950">
    <property type="entry name" value="ABC-3"/>
    <property type="match status" value="1"/>
</dbReference>
<evidence type="ECO:0000256" key="4">
    <source>
        <dbReference type="ARBA" id="ARBA00022989"/>
    </source>
</evidence>
<evidence type="ECO:0000313" key="8">
    <source>
        <dbReference type="EMBL" id="WRO22568.1"/>
    </source>
</evidence>
<keyword evidence="4 7" id="KW-1133">Transmembrane helix</keyword>